<keyword evidence="3" id="KW-1185">Reference proteome</keyword>
<feature type="domain" description="MmyB-like transcription regulator ligand binding" evidence="1">
    <location>
        <begin position="85"/>
        <end position="243"/>
    </location>
</feature>
<dbReference type="Pfam" id="PF17765">
    <property type="entry name" value="MLTR_LBD"/>
    <property type="match status" value="1"/>
</dbReference>
<dbReference type="InterPro" id="IPR041413">
    <property type="entry name" value="MLTR_LBD"/>
</dbReference>
<dbReference type="STRING" id="909613.UO65_0704"/>
<dbReference type="AlphaFoldDB" id="W7IUE7"/>
<reference evidence="2 3" key="1">
    <citation type="journal article" date="2014" name="Genome Announc.">
        <title>Draft Genome Sequence of the Antitrypanosomally Active Sponge-Associated Bacterium Actinokineospora sp. Strain EG49.</title>
        <authorList>
            <person name="Harjes J."/>
            <person name="Ryu T."/>
            <person name="Abdelmohsen U.R."/>
            <person name="Moitinho-Silva L."/>
            <person name="Horn H."/>
            <person name="Ravasi T."/>
            <person name="Hentschel U."/>
        </authorList>
    </citation>
    <scope>NUCLEOTIDE SEQUENCE [LARGE SCALE GENOMIC DNA]</scope>
    <source>
        <strain evidence="2 3">EG49</strain>
    </source>
</reference>
<dbReference type="CDD" id="cd00093">
    <property type="entry name" value="HTH_XRE"/>
    <property type="match status" value="1"/>
</dbReference>
<gene>
    <name evidence="2" type="ORF">UO65_0704</name>
</gene>
<evidence type="ECO:0000313" key="3">
    <source>
        <dbReference type="Proteomes" id="UP000019277"/>
    </source>
</evidence>
<organism evidence="2 3">
    <name type="scientific">Actinokineospora spheciospongiae</name>
    <dbReference type="NCBI Taxonomy" id="909613"/>
    <lineage>
        <taxon>Bacteria</taxon>
        <taxon>Bacillati</taxon>
        <taxon>Actinomycetota</taxon>
        <taxon>Actinomycetes</taxon>
        <taxon>Pseudonocardiales</taxon>
        <taxon>Pseudonocardiaceae</taxon>
        <taxon>Actinokineospora</taxon>
    </lineage>
</organism>
<name>W7IUE7_9PSEU</name>
<dbReference type="Proteomes" id="UP000019277">
    <property type="component" value="Unassembled WGS sequence"/>
</dbReference>
<dbReference type="PATRIC" id="fig|909613.9.peg.722"/>
<dbReference type="PANTHER" id="PTHR35010:SF3">
    <property type="entry name" value="BLL4873 PROTEIN"/>
    <property type="match status" value="1"/>
</dbReference>
<protein>
    <submittedName>
        <fullName evidence="2">Putative DNA-binding protein</fullName>
    </submittedName>
</protein>
<dbReference type="EMBL" id="AYXG01000027">
    <property type="protein sequence ID" value="EWC63993.1"/>
    <property type="molecule type" value="Genomic_DNA"/>
</dbReference>
<accession>W7IUE7</accession>
<keyword evidence="2" id="KW-0238">DNA-binding</keyword>
<proteinExistence type="predicted"/>
<dbReference type="SUPFAM" id="SSF47413">
    <property type="entry name" value="lambda repressor-like DNA-binding domains"/>
    <property type="match status" value="1"/>
</dbReference>
<dbReference type="eggNOG" id="COG1396">
    <property type="taxonomic scope" value="Bacteria"/>
</dbReference>
<dbReference type="InterPro" id="IPR001387">
    <property type="entry name" value="Cro/C1-type_HTH"/>
</dbReference>
<dbReference type="Gene3D" id="3.30.450.180">
    <property type="match status" value="1"/>
</dbReference>
<dbReference type="GO" id="GO:0003677">
    <property type="term" value="F:DNA binding"/>
    <property type="evidence" value="ECO:0007669"/>
    <property type="project" value="UniProtKB-KW"/>
</dbReference>
<dbReference type="Pfam" id="PF13560">
    <property type="entry name" value="HTH_31"/>
    <property type="match status" value="1"/>
</dbReference>
<dbReference type="PANTHER" id="PTHR35010">
    <property type="entry name" value="BLL4672 PROTEIN-RELATED"/>
    <property type="match status" value="1"/>
</dbReference>
<comment type="caution">
    <text evidence="2">The sequence shown here is derived from an EMBL/GenBank/DDBJ whole genome shotgun (WGS) entry which is preliminary data.</text>
</comment>
<evidence type="ECO:0000259" key="1">
    <source>
        <dbReference type="Pfam" id="PF17765"/>
    </source>
</evidence>
<evidence type="ECO:0000313" key="2">
    <source>
        <dbReference type="EMBL" id="EWC63993.1"/>
    </source>
</evidence>
<sequence length="259" mass="29470">MSVSAGRRRTPGLRREEVAVLAGIGTSWYTWLEQGRDINVSESVARAIGRALCLDRSEVRYLYQLLGITPPQPTVAVGERTTVDLRHVVDECLPSPALVVDSLWNLLGFNASAALVFGFTPEDRNLLISFFTNPEIWSRYAEPELMARMAVAQFRISAAGHYDDPLFNNVVTTLCEQSPQFAALWYSHEVLDSRMRHKEVNHPTVGRLVFDTHSWQLDGPEQIRMFLHIPRRHSDTRRKLECLLDQHAREHALPERVTA</sequence>
<dbReference type="InterPro" id="IPR010982">
    <property type="entry name" value="Lambda_DNA-bd_dom_sf"/>
</dbReference>